<reference evidence="3" key="1">
    <citation type="journal article" date="2019" name="Sci. Rep.">
        <title>Antennal transcriptome analyses and olfactory protein identification in an important wood-boring moth pest, Streltzoviella insularis (Lepidoptera: Cossidae).</title>
        <authorList>
            <person name="Yang Y"/>
            <person name="Li W"/>
            <person name="Tao J Zong.S."/>
        </authorList>
    </citation>
    <scope>NUCLEOTIDE SEQUENCE</scope>
    <source>
        <tissue evidence="3">Antennae</tissue>
    </source>
</reference>
<accession>A0A7D5YVK1</accession>
<protein>
    <submittedName>
        <fullName evidence="3">Ionotropic receptor 75a1</fullName>
    </submittedName>
</protein>
<feature type="chain" id="PRO_5027648843" evidence="1">
    <location>
        <begin position="17"/>
        <end position="323"/>
    </location>
</feature>
<evidence type="ECO:0000259" key="2">
    <source>
        <dbReference type="Pfam" id="PF24576"/>
    </source>
</evidence>
<evidence type="ECO:0000256" key="1">
    <source>
        <dbReference type="SAM" id="SignalP"/>
    </source>
</evidence>
<keyword evidence="1" id="KW-0732">Signal</keyword>
<reference evidence="3" key="2">
    <citation type="submission" date="2020-04" db="EMBL/GenBank/DDBJ databases">
        <authorList>
            <person name="Yang Y."/>
        </authorList>
    </citation>
    <scope>NUCLEOTIDE SEQUENCE</scope>
    <source>
        <tissue evidence="3">Antennae</tissue>
    </source>
</reference>
<sequence>MWYFIYILLHLENVIGLRSDAFSLAFDYYSYREVKYLCYLTCDNHFNNKNIAKKFVKHNVRVSVGLIHRDLELDLERLLYQWDAAVGVMLDGSCDSAQDTLKEASKSMLLGSMHMWLVLNEDSDNCTMTHYEYTDETFQGLNLSIDADVIYASNCGSHYELTDVFNFGRIQGNNLEKNRVGVWTRNSGLLVSLKGFKYYNRWDFHNLTLRAVSVILDQPKVFYPEMLSEEGHTPGVSSMTKVGSQLLNILKLQHNFRFNYTIVGRWIGSPERNSTLAVTNSLYWREQDISSTCTRLFPAWLQWMDPFFPPATYLEYIYEYIVN</sequence>
<feature type="domain" description="Ionotropic receptor 75a N-terminal" evidence="2">
    <location>
        <begin position="21"/>
        <end position="214"/>
    </location>
</feature>
<name>A0A7D5YVK1_9NEOP</name>
<feature type="signal peptide" evidence="1">
    <location>
        <begin position="1"/>
        <end position="16"/>
    </location>
</feature>
<dbReference type="Pfam" id="PF24576">
    <property type="entry name" value="IR75A_N"/>
    <property type="match status" value="1"/>
</dbReference>
<dbReference type="AlphaFoldDB" id="A0A7D5YVK1"/>
<dbReference type="InterPro" id="IPR057074">
    <property type="entry name" value="IR75A_N"/>
</dbReference>
<dbReference type="EMBL" id="MT386823">
    <property type="protein sequence ID" value="QLI62107.1"/>
    <property type="molecule type" value="mRNA"/>
</dbReference>
<keyword evidence="3" id="KW-0675">Receptor</keyword>
<proteinExistence type="evidence at transcript level"/>
<evidence type="ECO:0000313" key="3">
    <source>
        <dbReference type="EMBL" id="QLI62107.1"/>
    </source>
</evidence>
<organism evidence="3">
    <name type="scientific">Streltzoviella insularis</name>
    <dbReference type="NCBI Taxonomy" id="1206366"/>
    <lineage>
        <taxon>Eukaryota</taxon>
        <taxon>Metazoa</taxon>
        <taxon>Ecdysozoa</taxon>
        <taxon>Arthropoda</taxon>
        <taxon>Hexapoda</taxon>
        <taxon>Insecta</taxon>
        <taxon>Pterygota</taxon>
        <taxon>Neoptera</taxon>
        <taxon>Endopterygota</taxon>
        <taxon>Lepidoptera</taxon>
        <taxon>Glossata</taxon>
        <taxon>Ditrysia</taxon>
        <taxon>Cossoidea</taxon>
        <taxon>Cossidae</taxon>
        <taxon>Cossinae</taxon>
        <taxon>Streltzoviella</taxon>
    </lineage>
</organism>